<dbReference type="eggNOG" id="ENOG50347KF">
    <property type="taxonomic scope" value="Bacteria"/>
</dbReference>
<sequence>MGQRQICSGGSTGQGVIRRMNSARARAQGTEAGQPPERHKRIAQSIGYVCARAGIGSEELVTVKVTKTEGRSFLSR</sequence>
<gene>
    <name evidence="1" type="ORF">ATO10_13864</name>
</gene>
<evidence type="ECO:0000313" key="1">
    <source>
        <dbReference type="EMBL" id="KCV81064.1"/>
    </source>
</evidence>
<dbReference type="AlphaFoldDB" id="A0A058ZHF5"/>
<protein>
    <submittedName>
        <fullName evidence="1">Uncharacterized protein</fullName>
    </submittedName>
</protein>
<comment type="caution">
    <text evidence="1">The sequence shown here is derived from an EMBL/GenBank/DDBJ whole genome shotgun (WGS) entry which is preliminary data.</text>
</comment>
<organism evidence="1 2">
    <name type="scientific">Actibacterium atlanticum</name>
    <dbReference type="NCBI Taxonomy" id="1461693"/>
    <lineage>
        <taxon>Bacteria</taxon>
        <taxon>Pseudomonadati</taxon>
        <taxon>Pseudomonadota</taxon>
        <taxon>Alphaproteobacteria</taxon>
        <taxon>Rhodobacterales</taxon>
        <taxon>Roseobacteraceae</taxon>
        <taxon>Actibacterium</taxon>
    </lineage>
</organism>
<reference evidence="1 2" key="1">
    <citation type="submission" date="2013-04" db="EMBL/GenBank/DDBJ databases">
        <title>Shimia sp. 22II-S11-Z10 Genome Sequencing.</title>
        <authorList>
            <person name="Lai Q."/>
            <person name="Li G."/>
            <person name="Shao Z."/>
        </authorList>
    </citation>
    <scope>NUCLEOTIDE SEQUENCE [LARGE SCALE GENOMIC DNA]</scope>
    <source>
        <strain evidence="2">22II-S11-Z10</strain>
    </source>
</reference>
<evidence type="ECO:0000313" key="2">
    <source>
        <dbReference type="Proteomes" id="UP000024836"/>
    </source>
</evidence>
<proteinExistence type="predicted"/>
<name>A0A058ZHF5_9RHOB</name>
<keyword evidence="2" id="KW-1185">Reference proteome</keyword>
<accession>A0A058ZHF5</accession>
<dbReference type="Proteomes" id="UP000024836">
    <property type="component" value="Unassembled WGS sequence"/>
</dbReference>
<dbReference type="EMBL" id="AQQY01000011">
    <property type="protein sequence ID" value="KCV81064.1"/>
    <property type="molecule type" value="Genomic_DNA"/>
</dbReference>